<gene>
    <name evidence="1" type="ORF">NA56DRAFT_583259</name>
</gene>
<dbReference type="Proteomes" id="UP000235672">
    <property type="component" value="Unassembled WGS sequence"/>
</dbReference>
<dbReference type="STRING" id="1745343.A0A2J6PL34"/>
<protein>
    <submittedName>
        <fullName evidence="1">Uncharacterized protein</fullName>
    </submittedName>
</protein>
<keyword evidence="2" id="KW-1185">Reference proteome</keyword>
<evidence type="ECO:0000313" key="2">
    <source>
        <dbReference type="Proteomes" id="UP000235672"/>
    </source>
</evidence>
<reference evidence="1 2" key="1">
    <citation type="submission" date="2016-05" db="EMBL/GenBank/DDBJ databases">
        <title>A degradative enzymes factory behind the ericoid mycorrhizal symbiosis.</title>
        <authorList>
            <consortium name="DOE Joint Genome Institute"/>
            <person name="Martino E."/>
            <person name="Morin E."/>
            <person name="Grelet G."/>
            <person name="Kuo A."/>
            <person name="Kohler A."/>
            <person name="Daghino S."/>
            <person name="Barry K."/>
            <person name="Choi C."/>
            <person name="Cichocki N."/>
            <person name="Clum A."/>
            <person name="Copeland A."/>
            <person name="Hainaut M."/>
            <person name="Haridas S."/>
            <person name="Labutti K."/>
            <person name="Lindquist E."/>
            <person name="Lipzen A."/>
            <person name="Khouja H.-R."/>
            <person name="Murat C."/>
            <person name="Ohm R."/>
            <person name="Olson A."/>
            <person name="Spatafora J."/>
            <person name="Veneault-Fourrey C."/>
            <person name="Henrissat B."/>
            <person name="Grigoriev I."/>
            <person name="Martin F."/>
            <person name="Perotto S."/>
        </authorList>
    </citation>
    <scope>NUCLEOTIDE SEQUENCE [LARGE SCALE GENOMIC DNA]</scope>
    <source>
        <strain evidence="1 2">UAMH 7357</strain>
    </source>
</reference>
<sequence>MEYVLPALGQTSEPTITAIEKWQRQIFYGFTSRELDQLDCLPTRELRSTNLQNAILPILRRENWEKAPTQPDLTRDHLYPLQDGRGMWSADNDVVWSVMEPIVRLASRLLTSVHVTPWFDALLNGERRPIPDHRLRPADKNEIDLQSFHSKRFSKESSLAGQRDYVFEILRTTFGMQYGFMIPTESPEGPEKDTEDSHHSLGLTVTNHDYMAYGPNDLNKRRTVFIFINLSQPELLLRDGLNSAERMTIEWSIATTIAHETMHAVAALFTVLADKPEEGEPYFEDQAVAEIGFGFESAINSGIPEPYLFDLWVPNPPLGYFLRRPWPSYEDVDFRDSMTPTLTAPGPLTYSEYFPIPISFFQDIQQEDFWSIGVRQSGNSIFHYRTLNEGARKDYNVTDEAEGKFKKSKAARFKERTDPKNDSRLNRKFRFDLKGLKAAMNLTPDERTAMVFGQRLLLSSKMQEDFWNDVEEQEASIRSITDTRNSATLAVNSPDHIRQTFLSIFTFTQQAIHNHERMVAETISQENADGIAYPNRRAKLLSWNKGTRSFVRQLAQADAGRNLNLRAEELRLEFCRMALWNPNDATTKSGNDWLEILILQNARQALNSGNLYDCRNTCIRLLGENWRSAFADCAARAILFTLEKNVSEGWPVRVAELQEIAHILESLKAGAPGYWRDEVLALQTEVAGLIASTVAAPVPP</sequence>
<accession>A0A2J6PL34</accession>
<dbReference type="OrthoDB" id="10254945at2759"/>
<dbReference type="EMBL" id="KZ613519">
    <property type="protein sequence ID" value="PMD14734.1"/>
    <property type="molecule type" value="Genomic_DNA"/>
</dbReference>
<dbReference type="AlphaFoldDB" id="A0A2J6PL34"/>
<evidence type="ECO:0000313" key="1">
    <source>
        <dbReference type="EMBL" id="PMD14734.1"/>
    </source>
</evidence>
<proteinExistence type="predicted"/>
<name>A0A2J6PL34_9HELO</name>
<organism evidence="1 2">
    <name type="scientific">Hyaloscypha hepaticicola</name>
    <dbReference type="NCBI Taxonomy" id="2082293"/>
    <lineage>
        <taxon>Eukaryota</taxon>
        <taxon>Fungi</taxon>
        <taxon>Dikarya</taxon>
        <taxon>Ascomycota</taxon>
        <taxon>Pezizomycotina</taxon>
        <taxon>Leotiomycetes</taxon>
        <taxon>Helotiales</taxon>
        <taxon>Hyaloscyphaceae</taxon>
        <taxon>Hyaloscypha</taxon>
    </lineage>
</organism>